<feature type="domain" description="S1 motif" evidence="10">
    <location>
        <begin position="628"/>
        <end position="708"/>
    </location>
</feature>
<comment type="function">
    <text evidence="8">3'-5' exoribonuclease that releases 5'-nucleoside monophosphates and is involved in maturation of structured RNAs.</text>
</comment>
<dbReference type="Proteomes" id="UP001214898">
    <property type="component" value="Chromosome"/>
</dbReference>
<sequence length="779" mass="88784">MEKEAFMEKLLSFMKEEAYKPLTVQELEEMLNITEAEEFKELVKALVALEEKGLIVRTRSDRYGIPEKMNLIKGKISAHAKGFAFLLPEDTSLSDVFIPPNELNTAMNGDIVMVRLNSQSSGSRQEGTVIRILERAIQRVVGTYTETRNFGFVIPDDKKITSDIFIPKNGKNGAAEGHKVVVKLTSYPEGRMNAEGEVETILGHKNDPGIDILSVIHKHGLPGEFPADAMEQASSTPDTIDEKDLKDRRDLRDQVIVTIDGADAKDLDDAVTVTKLDDGSYKLGVHIADVSHYVTENSPIDKEALERGTSVYLVDRVIPMIPHRFSNGICSLNPKVDRLTLSCEMTINSQGQVTEHEIFQSVIKTTERMTYSDVNKILVDDDEELKQKYEPLVPMFKDMERLAQILRDKRMDRGAVDFDFKEAKVLVDDEGAVKDVVIRERSVAEKLIEEFMLVANETVAEHFHWMNVPFIYRIHEEPNAEKLQKFLEFVTTFGYVVKGTAGNIHPRALQSILDAVRDRPEETVISTVMLRSMKQAKYDPQSLGHFGLSTEFYTHFTSPIRRYPDLIVHRLIRTYLINGKVDEATQEKWAERLPDIAEHTSSMERRAVDAERETDDLKKAEYMLDKIGEEFDGMISSVTNFGMFVELPNTIEGLVHVSFMTDDYYRFDEQHFAMIGERTGNVFRIGDEITVKVVDVNKDERNIDFEIVGMKGTPRRPRELDSSRSRKRGKPARKRVQSTNTPVSPAPSEEKGEWFTKPKKKKKKRGFQNAPKQKRKKKK</sequence>
<feature type="compositionally biased region" description="Basic residues" evidence="9">
    <location>
        <begin position="757"/>
        <end position="779"/>
    </location>
</feature>
<dbReference type="InterPro" id="IPR003029">
    <property type="entry name" value="S1_domain"/>
</dbReference>
<dbReference type="PANTHER" id="PTHR23355">
    <property type="entry name" value="RIBONUCLEASE"/>
    <property type="match status" value="1"/>
</dbReference>
<evidence type="ECO:0000256" key="5">
    <source>
        <dbReference type="ARBA" id="ARBA00022801"/>
    </source>
</evidence>
<dbReference type="PANTHER" id="PTHR23355:SF9">
    <property type="entry name" value="DIS3-LIKE EXONUCLEASE 2"/>
    <property type="match status" value="1"/>
</dbReference>
<dbReference type="InterPro" id="IPR001900">
    <property type="entry name" value="RNase_II/R"/>
</dbReference>
<evidence type="ECO:0000256" key="6">
    <source>
        <dbReference type="ARBA" id="ARBA00022839"/>
    </source>
</evidence>
<evidence type="ECO:0000256" key="4">
    <source>
        <dbReference type="ARBA" id="ARBA00022722"/>
    </source>
</evidence>
<evidence type="ECO:0000259" key="10">
    <source>
        <dbReference type="PROSITE" id="PS50126"/>
    </source>
</evidence>
<accession>A0AAX3RRD2</accession>
<dbReference type="InterPro" id="IPR012340">
    <property type="entry name" value="NA-bd_OB-fold"/>
</dbReference>
<keyword evidence="5 8" id="KW-0378">Hydrolase</keyword>
<dbReference type="SMART" id="SM00357">
    <property type="entry name" value="CSP"/>
    <property type="match status" value="2"/>
</dbReference>
<evidence type="ECO:0000256" key="9">
    <source>
        <dbReference type="SAM" id="MobiDB-lite"/>
    </source>
</evidence>
<keyword evidence="7 8" id="KW-0694">RNA-binding</keyword>
<dbReference type="NCBIfam" id="TIGR02063">
    <property type="entry name" value="RNase_R"/>
    <property type="match status" value="1"/>
</dbReference>
<dbReference type="PROSITE" id="PS50126">
    <property type="entry name" value="S1"/>
    <property type="match status" value="1"/>
</dbReference>
<dbReference type="Pfam" id="PF08206">
    <property type="entry name" value="OB_RNB"/>
    <property type="match status" value="1"/>
</dbReference>
<dbReference type="GO" id="GO:0003723">
    <property type="term" value="F:RNA binding"/>
    <property type="evidence" value="ECO:0007669"/>
    <property type="project" value="UniProtKB-UniRule"/>
</dbReference>
<dbReference type="InterPro" id="IPR013223">
    <property type="entry name" value="RNase_B_OB_dom"/>
</dbReference>
<evidence type="ECO:0000313" key="12">
    <source>
        <dbReference type="Proteomes" id="UP001214898"/>
    </source>
</evidence>
<dbReference type="EMBL" id="CP120576">
    <property type="protein sequence ID" value="WEY85893.1"/>
    <property type="molecule type" value="Genomic_DNA"/>
</dbReference>
<keyword evidence="3 8" id="KW-0963">Cytoplasm</keyword>
<dbReference type="InterPro" id="IPR011129">
    <property type="entry name" value="CSD"/>
</dbReference>
<dbReference type="Pfam" id="PF00773">
    <property type="entry name" value="RNB"/>
    <property type="match status" value="1"/>
</dbReference>
<dbReference type="InterPro" id="IPR040476">
    <property type="entry name" value="CSD2"/>
</dbReference>
<dbReference type="Pfam" id="PF00575">
    <property type="entry name" value="S1"/>
    <property type="match status" value="1"/>
</dbReference>
<dbReference type="SMART" id="SM00955">
    <property type="entry name" value="RNB"/>
    <property type="match status" value="1"/>
</dbReference>
<dbReference type="FunFam" id="2.40.50.140:FF:000435">
    <property type="entry name" value="Ribonuclease R"/>
    <property type="match status" value="1"/>
</dbReference>
<keyword evidence="6 8" id="KW-0269">Exonuclease</keyword>
<dbReference type="AlphaFoldDB" id="A0AAX3RRD2"/>
<dbReference type="EC" id="3.1.13.1" evidence="8"/>
<organism evidence="11 12">
    <name type="scientific">Bacillus subtilis</name>
    <dbReference type="NCBI Taxonomy" id="1423"/>
    <lineage>
        <taxon>Bacteria</taxon>
        <taxon>Bacillati</taxon>
        <taxon>Bacillota</taxon>
        <taxon>Bacilli</taxon>
        <taxon>Bacillales</taxon>
        <taxon>Bacillaceae</taxon>
        <taxon>Bacillus</taxon>
    </lineage>
</organism>
<dbReference type="HAMAP" id="MF_01895">
    <property type="entry name" value="RNase_R"/>
    <property type="match status" value="1"/>
</dbReference>
<dbReference type="SMART" id="SM00316">
    <property type="entry name" value="S1"/>
    <property type="match status" value="1"/>
</dbReference>
<comment type="subcellular location">
    <subcellularLocation>
        <location evidence="2 8">Cytoplasm</location>
    </subcellularLocation>
</comment>
<dbReference type="InterPro" id="IPR004476">
    <property type="entry name" value="RNase_II/RNase_R"/>
</dbReference>
<dbReference type="GO" id="GO:0008859">
    <property type="term" value="F:exoribonuclease II activity"/>
    <property type="evidence" value="ECO:0007669"/>
    <property type="project" value="UniProtKB-UniRule"/>
</dbReference>
<reference evidence="11" key="1">
    <citation type="submission" date="2025-02" db="EMBL/GenBank/DDBJ databases">
        <title>Complete genome sequences of 52 Bacillus and Priestia strains isolated from West-African fermentations and 26 reference strains from the DSMZ collection.</title>
        <authorList>
            <person name="Wiedenbein E.S."/>
            <person name="Canoy T.S."/>
            <person name="Hui Y."/>
            <person name="Parkouda C."/>
            <person name="Dawende C."/>
            <person name="Ametefe E."/>
            <person name="Jespersen L."/>
            <person name="Nielsen D.S."/>
        </authorList>
    </citation>
    <scope>NUCLEOTIDE SEQUENCE</scope>
    <source>
        <strain evidence="11">PRO56</strain>
    </source>
</reference>
<dbReference type="PROSITE" id="PS01175">
    <property type="entry name" value="RIBONUCLEASE_II"/>
    <property type="match status" value="1"/>
</dbReference>
<comment type="similarity">
    <text evidence="8">Belongs to the RNR ribonuclease family. RNase R subfamily.</text>
</comment>
<dbReference type="InterPro" id="IPR050180">
    <property type="entry name" value="RNR_Ribonuclease"/>
</dbReference>
<dbReference type="SUPFAM" id="SSF50249">
    <property type="entry name" value="Nucleic acid-binding proteins"/>
    <property type="match status" value="4"/>
</dbReference>
<dbReference type="InterPro" id="IPR022966">
    <property type="entry name" value="RNase_II/R_CS"/>
</dbReference>
<dbReference type="GO" id="GO:0005829">
    <property type="term" value="C:cytosol"/>
    <property type="evidence" value="ECO:0007669"/>
    <property type="project" value="TreeGrafter"/>
</dbReference>
<dbReference type="FunFam" id="2.40.50.140:FF:000213">
    <property type="entry name" value="Ribonuclease R"/>
    <property type="match status" value="1"/>
</dbReference>
<evidence type="ECO:0000256" key="3">
    <source>
        <dbReference type="ARBA" id="ARBA00022490"/>
    </source>
</evidence>
<proteinExistence type="inferred from homology"/>
<feature type="region of interest" description="Disordered" evidence="9">
    <location>
        <begin position="709"/>
        <end position="779"/>
    </location>
</feature>
<dbReference type="CDD" id="cd04471">
    <property type="entry name" value="S1_RNase_R"/>
    <property type="match status" value="1"/>
</dbReference>
<feature type="compositionally biased region" description="Basic residues" evidence="9">
    <location>
        <begin position="725"/>
        <end position="736"/>
    </location>
</feature>
<keyword evidence="4 8" id="KW-0540">Nuclease</keyword>
<comment type="catalytic activity">
    <reaction evidence="1 8">
        <text>Exonucleolytic cleavage in the 3'- to 5'-direction to yield nucleoside 5'-phosphates.</text>
        <dbReference type="EC" id="3.1.13.1"/>
    </reaction>
</comment>
<dbReference type="GO" id="GO:0006402">
    <property type="term" value="P:mRNA catabolic process"/>
    <property type="evidence" value="ECO:0007669"/>
    <property type="project" value="TreeGrafter"/>
</dbReference>
<evidence type="ECO:0000256" key="8">
    <source>
        <dbReference type="HAMAP-Rule" id="MF_01895"/>
    </source>
</evidence>
<evidence type="ECO:0000256" key="7">
    <source>
        <dbReference type="ARBA" id="ARBA00022884"/>
    </source>
</evidence>
<dbReference type="NCBIfam" id="TIGR00358">
    <property type="entry name" value="3_prime_RNase"/>
    <property type="match status" value="1"/>
</dbReference>
<dbReference type="FunFam" id="2.40.50.140:FF:000219">
    <property type="entry name" value="Ribonuclease R"/>
    <property type="match status" value="1"/>
</dbReference>
<evidence type="ECO:0000256" key="1">
    <source>
        <dbReference type="ARBA" id="ARBA00001849"/>
    </source>
</evidence>
<protein>
    <recommendedName>
        <fullName evidence="8">Ribonuclease R</fullName>
        <shortName evidence="8">RNase R</shortName>
        <ecNumber evidence="8">3.1.13.1</ecNumber>
    </recommendedName>
</protein>
<evidence type="ECO:0000313" key="11">
    <source>
        <dbReference type="EMBL" id="WEY85893.1"/>
    </source>
</evidence>
<dbReference type="InterPro" id="IPR011805">
    <property type="entry name" value="RNase_R"/>
</dbReference>
<gene>
    <name evidence="8 11" type="primary">rnr</name>
    <name evidence="11" type="ORF">P5633_07040</name>
</gene>
<dbReference type="Gene3D" id="2.40.50.140">
    <property type="entry name" value="Nucleic acid-binding proteins"/>
    <property type="match status" value="3"/>
</dbReference>
<name>A0AAX3RRD2_BACIU</name>
<dbReference type="Pfam" id="PF17876">
    <property type="entry name" value="CSD2"/>
    <property type="match status" value="1"/>
</dbReference>
<evidence type="ECO:0000256" key="2">
    <source>
        <dbReference type="ARBA" id="ARBA00004496"/>
    </source>
</evidence>